<dbReference type="Pfam" id="PF07962">
    <property type="entry name" value="Swi3"/>
    <property type="match status" value="1"/>
</dbReference>
<dbReference type="GO" id="GO:0003677">
    <property type="term" value="F:DNA binding"/>
    <property type="evidence" value="ECO:0007669"/>
    <property type="project" value="TreeGrafter"/>
</dbReference>
<comment type="subcellular location">
    <subcellularLocation>
        <location evidence="1 8">Nucleus</location>
    </subcellularLocation>
</comment>
<proteinExistence type="inferred from homology"/>
<evidence type="ECO:0000256" key="1">
    <source>
        <dbReference type="ARBA" id="ARBA00004123"/>
    </source>
</evidence>
<evidence type="ECO:0000256" key="7">
    <source>
        <dbReference type="ARBA" id="ARBA00023306"/>
    </source>
</evidence>
<dbReference type="PANTHER" id="PTHR13220:SF11">
    <property type="entry name" value="TIMELESS-INTERACTING PROTEIN"/>
    <property type="match status" value="1"/>
</dbReference>
<dbReference type="PANTHER" id="PTHR13220">
    <property type="entry name" value="TIMELESS INTERACTING-RELATED"/>
    <property type="match status" value="1"/>
</dbReference>
<dbReference type="OrthoDB" id="437078at2759"/>
<name>A0A1E4T0T7_9ASCO</name>
<dbReference type="PROSITE" id="PS00018">
    <property type="entry name" value="EF_HAND_1"/>
    <property type="match status" value="1"/>
</dbReference>
<keyword evidence="12" id="KW-1185">Reference proteome</keyword>
<evidence type="ECO:0000256" key="6">
    <source>
        <dbReference type="ARBA" id="ARBA00023242"/>
    </source>
</evidence>
<dbReference type="GO" id="GO:0006974">
    <property type="term" value="P:DNA damage response"/>
    <property type="evidence" value="ECO:0007669"/>
    <property type="project" value="UniProtKB-KW"/>
</dbReference>
<feature type="compositionally biased region" description="Low complexity" evidence="9">
    <location>
        <begin position="29"/>
        <end position="47"/>
    </location>
</feature>
<sequence length="374" mass="42812">MFGSSSRGAADLLSNEELLGLTSNSNNIYLNNNQNQNQNENNENGINDDNHILNDATPQLKAPRRTLHKITDDLLLGPRGLKTLTKSLNSFKFKPKPKSNKNKHKLTSYEIYKNSKYENSNHFENLTKLLYIYQSWCHDIYPKYKFRDVIPILNRAVNTPIIKHHKRELIENEISLKLSKINNIDNDDYNNDNDDNIDQLESVSEVQRQQDDGDTHTNMIMNDNSNHNTSSGGGLFVAESDEEDGLYTSVGVNKVPTTTTTIQPQQQQQQQKQIDSSMLQKDDDYLKELDSEINININHNNLIANQDDNNDGSISQDEFSDDGDDSMFQPTAGKISHNKEEEEEDIPEELIAHNYNDQDEEMEDEMAILREMGM</sequence>
<feature type="region of interest" description="Disordered" evidence="9">
    <location>
        <begin position="303"/>
        <end position="346"/>
    </location>
</feature>
<dbReference type="GO" id="GO:0043111">
    <property type="term" value="P:replication fork arrest"/>
    <property type="evidence" value="ECO:0007669"/>
    <property type="project" value="TreeGrafter"/>
</dbReference>
<dbReference type="GO" id="GO:0031298">
    <property type="term" value="C:replication fork protection complex"/>
    <property type="evidence" value="ECO:0007669"/>
    <property type="project" value="TreeGrafter"/>
</dbReference>
<evidence type="ECO:0000313" key="11">
    <source>
        <dbReference type="EMBL" id="ODV85386.1"/>
    </source>
</evidence>
<reference evidence="12" key="1">
    <citation type="submission" date="2016-04" db="EMBL/GenBank/DDBJ databases">
        <title>Comparative genomics of biotechnologically important yeasts.</title>
        <authorList>
            <consortium name="DOE Joint Genome Institute"/>
            <person name="Riley R."/>
            <person name="Haridas S."/>
            <person name="Wolfe K.H."/>
            <person name="Lopes M.R."/>
            <person name="Hittinger C.T."/>
            <person name="Goker M."/>
            <person name="Salamov A."/>
            <person name="Wisecaver J."/>
            <person name="Long T.M."/>
            <person name="Aerts A.L."/>
            <person name="Barry K."/>
            <person name="Choi C."/>
            <person name="Clum A."/>
            <person name="Coughlan A.Y."/>
            <person name="Deshpande S."/>
            <person name="Douglass A.P."/>
            <person name="Hanson S.J."/>
            <person name="Klenk H.-P."/>
            <person name="Labutti K."/>
            <person name="Lapidus A."/>
            <person name="Lindquist E."/>
            <person name="Lipzen A."/>
            <person name="Meier-Kolthoff J.P."/>
            <person name="Ohm R.A."/>
            <person name="Otillar R.P."/>
            <person name="Pangilinan J."/>
            <person name="Peng Y."/>
            <person name="Rokas A."/>
            <person name="Rosa C.A."/>
            <person name="Scheuner C."/>
            <person name="Sibirny A.A."/>
            <person name="Slot J.C."/>
            <person name="Stielow J.B."/>
            <person name="Sun H."/>
            <person name="Kurtzman C.P."/>
            <person name="Blackwell M."/>
            <person name="Grigoriev I.V."/>
            <person name="Jeffries T.W."/>
        </authorList>
    </citation>
    <scope>NUCLEOTIDE SEQUENCE [LARGE SCALE GENOMIC DNA]</scope>
    <source>
        <strain evidence="12">NRRL YB-2248</strain>
    </source>
</reference>
<accession>A0A1E4T0T7</accession>
<dbReference type="InterPro" id="IPR040038">
    <property type="entry name" value="TIPIN/Csm3/Swi3"/>
</dbReference>
<dbReference type="Proteomes" id="UP000094801">
    <property type="component" value="Unassembled WGS sequence"/>
</dbReference>
<dbReference type="STRING" id="983967.A0A1E4T0T7"/>
<dbReference type="AlphaFoldDB" id="A0A1E4T0T7"/>
<feature type="region of interest" description="Disordered" evidence="9">
    <location>
        <begin position="29"/>
        <end position="64"/>
    </location>
</feature>
<keyword evidence="4 8" id="KW-0227">DNA damage</keyword>
<evidence type="ECO:0000256" key="9">
    <source>
        <dbReference type="SAM" id="MobiDB-lite"/>
    </source>
</evidence>
<evidence type="ECO:0000313" key="12">
    <source>
        <dbReference type="Proteomes" id="UP000094801"/>
    </source>
</evidence>
<comment type="subunit">
    <text evidence="3">Component of the fork protection complex (FPC) consisting of TOF1 and CSM3.</text>
</comment>
<evidence type="ECO:0000256" key="3">
    <source>
        <dbReference type="ARBA" id="ARBA00011217"/>
    </source>
</evidence>
<keyword evidence="6 8" id="KW-0539">Nucleus</keyword>
<comment type="function">
    <text evidence="8">Plays an important role in the control of DNA replication and the maintenance of replication fork stability.</text>
</comment>
<keyword evidence="5" id="KW-0236">DNA replication inhibitor</keyword>
<evidence type="ECO:0000256" key="5">
    <source>
        <dbReference type="ARBA" id="ARBA00022880"/>
    </source>
</evidence>
<dbReference type="InterPro" id="IPR012923">
    <property type="entry name" value="Csm3"/>
</dbReference>
<gene>
    <name evidence="11" type="ORF">CANARDRAFT_28181</name>
</gene>
<evidence type="ECO:0000256" key="2">
    <source>
        <dbReference type="ARBA" id="ARBA00006075"/>
    </source>
</evidence>
<feature type="domain" description="Chromosome segregation in meiosis protein 3" evidence="10">
    <location>
        <begin position="69"/>
        <end position="173"/>
    </location>
</feature>
<protein>
    <recommendedName>
        <fullName evidence="8">Chromosome segregation in meiosis protein</fullName>
    </recommendedName>
</protein>
<evidence type="ECO:0000256" key="4">
    <source>
        <dbReference type="ARBA" id="ARBA00022763"/>
    </source>
</evidence>
<comment type="similarity">
    <text evidence="2 8">Belongs to the CSM3 family.</text>
</comment>
<evidence type="ECO:0000259" key="10">
    <source>
        <dbReference type="Pfam" id="PF07962"/>
    </source>
</evidence>
<dbReference type="InterPro" id="IPR018247">
    <property type="entry name" value="EF_Hand_1_Ca_BS"/>
</dbReference>
<organism evidence="11 12">
    <name type="scientific">[Candida] arabinofermentans NRRL YB-2248</name>
    <dbReference type="NCBI Taxonomy" id="983967"/>
    <lineage>
        <taxon>Eukaryota</taxon>
        <taxon>Fungi</taxon>
        <taxon>Dikarya</taxon>
        <taxon>Ascomycota</taxon>
        <taxon>Saccharomycotina</taxon>
        <taxon>Pichiomycetes</taxon>
        <taxon>Pichiales</taxon>
        <taxon>Pichiaceae</taxon>
        <taxon>Ogataea</taxon>
        <taxon>Ogataea/Candida clade</taxon>
    </lineage>
</organism>
<keyword evidence="7 8" id="KW-0131">Cell cycle</keyword>
<dbReference type="GO" id="GO:0000076">
    <property type="term" value="P:DNA replication checkpoint signaling"/>
    <property type="evidence" value="ECO:0007669"/>
    <property type="project" value="UniProtKB-UniRule"/>
</dbReference>
<dbReference type="GO" id="GO:0031297">
    <property type="term" value="P:replication fork processing"/>
    <property type="evidence" value="ECO:0007669"/>
    <property type="project" value="UniProtKB-UniRule"/>
</dbReference>
<evidence type="ECO:0000256" key="8">
    <source>
        <dbReference type="RuleBase" id="RU366049"/>
    </source>
</evidence>
<dbReference type="EMBL" id="KV453852">
    <property type="protein sequence ID" value="ODV85386.1"/>
    <property type="molecule type" value="Genomic_DNA"/>
</dbReference>